<name>A0A0A9AGZ2_ARUDO</name>
<dbReference type="EMBL" id="GBRH01247464">
    <property type="protein sequence ID" value="JAD50431.1"/>
    <property type="molecule type" value="Transcribed_RNA"/>
</dbReference>
<proteinExistence type="predicted"/>
<reference evidence="1" key="1">
    <citation type="submission" date="2014-09" db="EMBL/GenBank/DDBJ databases">
        <authorList>
            <person name="Magalhaes I.L.F."/>
            <person name="Oliveira U."/>
            <person name="Santos F.R."/>
            <person name="Vidigal T.H.D.A."/>
            <person name="Brescovit A.D."/>
            <person name="Santos A.J."/>
        </authorList>
    </citation>
    <scope>NUCLEOTIDE SEQUENCE</scope>
    <source>
        <tissue evidence="1">Shoot tissue taken approximately 20 cm above the soil surface</tissue>
    </source>
</reference>
<dbReference type="AlphaFoldDB" id="A0A0A9AGZ2"/>
<organism evidence="1">
    <name type="scientific">Arundo donax</name>
    <name type="common">Giant reed</name>
    <name type="synonym">Donax arundinaceus</name>
    <dbReference type="NCBI Taxonomy" id="35708"/>
    <lineage>
        <taxon>Eukaryota</taxon>
        <taxon>Viridiplantae</taxon>
        <taxon>Streptophyta</taxon>
        <taxon>Embryophyta</taxon>
        <taxon>Tracheophyta</taxon>
        <taxon>Spermatophyta</taxon>
        <taxon>Magnoliopsida</taxon>
        <taxon>Liliopsida</taxon>
        <taxon>Poales</taxon>
        <taxon>Poaceae</taxon>
        <taxon>PACMAD clade</taxon>
        <taxon>Arundinoideae</taxon>
        <taxon>Arundineae</taxon>
        <taxon>Arundo</taxon>
    </lineage>
</organism>
<evidence type="ECO:0000313" key="1">
    <source>
        <dbReference type="EMBL" id="JAD50431.1"/>
    </source>
</evidence>
<reference evidence="1" key="2">
    <citation type="journal article" date="2015" name="Data Brief">
        <title>Shoot transcriptome of the giant reed, Arundo donax.</title>
        <authorList>
            <person name="Barrero R.A."/>
            <person name="Guerrero F.D."/>
            <person name="Moolhuijzen P."/>
            <person name="Goolsby J.A."/>
            <person name="Tidwell J."/>
            <person name="Bellgard S.E."/>
            <person name="Bellgard M.I."/>
        </authorList>
    </citation>
    <scope>NUCLEOTIDE SEQUENCE</scope>
    <source>
        <tissue evidence="1">Shoot tissue taken approximately 20 cm above the soil surface</tissue>
    </source>
</reference>
<sequence length="41" mass="4612">MDSPFICILPVSPARCRSNVRSYDDKALLKMIHSIIVGTTY</sequence>
<protein>
    <submittedName>
        <fullName evidence="1">Uncharacterized protein</fullName>
    </submittedName>
</protein>
<accession>A0A0A9AGZ2</accession>